<dbReference type="PANTHER" id="PTHR28005:SF1">
    <property type="entry name" value="AUTOPHAGY-RELATED PROTEIN 17"/>
    <property type="match status" value="1"/>
</dbReference>
<feature type="compositionally biased region" description="Basic and acidic residues" evidence="7">
    <location>
        <begin position="146"/>
        <end position="156"/>
    </location>
</feature>
<dbReference type="FunCoup" id="D8Q4L2">
    <property type="interactions" value="15"/>
</dbReference>
<comment type="subcellular location">
    <subcellularLocation>
        <location evidence="6">Cytoplasm</location>
    </subcellularLocation>
    <subcellularLocation>
        <location evidence="6">Preautophagosomal structure membrane</location>
        <topology evidence="6">Peripheral membrane protein</topology>
    </subcellularLocation>
</comment>
<protein>
    <recommendedName>
        <fullName evidence="2 6">Autophagy-related protein 17</fullName>
    </recommendedName>
</protein>
<dbReference type="OrthoDB" id="1937984at2759"/>
<dbReference type="STRING" id="578458.D8Q4L2"/>
<dbReference type="PANTHER" id="PTHR28005">
    <property type="entry name" value="AUTOPHAGY-RELATED PROTEIN 17"/>
    <property type="match status" value="1"/>
</dbReference>
<name>D8Q4L2_SCHCM</name>
<sequence length="472" mass="53367">MAETTTNNEQRHLVSLVLQSKKALQHGEQLCSRARDSSKASAVCAVDVLAIDAKVRWIADGVLQQLKVAAAVASRLADRRKSMMDQVKTFDASRTQHTTALDSILDSLESQLVPPDFHEASETSSLFGSQHSDDDERRHSQSPSDTVRDLRRPPRASDRRRWKNLRDFVDDRAIDQVLEVMDEERAALDDTLSKTLDYPETLMRSVDNIRHELPDSGALPTMEEVLTTQDSTIHSMAGHLEDLARHYDQMANALHITEEGHAHTEEEIEQMHVDTDELPSIMAELEDCLRTVEELRERLSTAESAGKAYIDSLRGTLNDLNQLGEIMSEMLVNQDTVEAATENHLARLHRRLEPLQQLHDQYCSYQTSFNKLVLEIARRRHYREAAETVIRGMMEQLEAMTAEELQVRERFNAEHGAYLPEDICLCIGNAPTRWNIVPLAGDTREALPNIEPDLIEEARNRLDAGGNIVDSL</sequence>
<keyword evidence="5" id="KW-0472">Membrane</keyword>
<keyword evidence="4 6" id="KW-0072">Autophagy</keyword>
<proteinExistence type="inferred from homology"/>
<dbReference type="EMBL" id="GL377306">
    <property type="protein sequence ID" value="EFI97252.1"/>
    <property type="molecule type" value="Genomic_DNA"/>
</dbReference>
<evidence type="ECO:0000256" key="2">
    <source>
        <dbReference type="ARBA" id="ARBA00013806"/>
    </source>
</evidence>
<dbReference type="InterPro" id="IPR045326">
    <property type="entry name" value="ATG17-like_dom"/>
</dbReference>
<evidence type="ECO:0000256" key="4">
    <source>
        <dbReference type="ARBA" id="ARBA00023006"/>
    </source>
</evidence>
<accession>D8Q4L2</accession>
<dbReference type="GO" id="GO:1990316">
    <property type="term" value="C:Atg1/ULK1 kinase complex"/>
    <property type="evidence" value="ECO:0007669"/>
    <property type="project" value="TreeGrafter"/>
</dbReference>
<dbReference type="Pfam" id="PF04108">
    <property type="entry name" value="ATG17_like"/>
    <property type="match status" value="1"/>
</dbReference>
<dbReference type="AlphaFoldDB" id="D8Q4L2"/>
<evidence type="ECO:0000256" key="1">
    <source>
        <dbReference type="ARBA" id="ARBA00006259"/>
    </source>
</evidence>
<evidence type="ECO:0000313" key="10">
    <source>
        <dbReference type="Proteomes" id="UP000007431"/>
    </source>
</evidence>
<dbReference type="GO" id="GO:0000045">
    <property type="term" value="P:autophagosome assembly"/>
    <property type="evidence" value="ECO:0007669"/>
    <property type="project" value="TreeGrafter"/>
</dbReference>
<keyword evidence="3 6" id="KW-0963">Cytoplasm</keyword>
<evidence type="ECO:0000256" key="5">
    <source>
        <dbReference type="ARBA" id="ARBA00023136"/>
    </source>
</evidence>
<dbReference type="RefSeq" id="XP_003032155.1">
    <property type="nucleotide sequence ID" value="XM_003032109.1"/>
</dbReference>
<dbReference type="GeneID" id="9596241"/>
<feature type="domain" description="Autophagy protein ATG17-like" evidence="8">
    <location>
        <begin position="24"/>
        <end position="419"/>
    </location>
</feature>
<keyword evidence="10" id="KW-1185">Reference proteome</keyword>
<evidence type="ECO:0000259" key="8">
    <source>
        <dbReference type="Pfam" id="PF04108"/>
    </source>
</evidence>
<evidence type="ECO:0000313" key="9">
    <source>
        <dbReference type="EMBL" id="EFI97252.1"/>
    </source>
</evidence>
<dbReference type="Proteomes" id="UP000007431">
    <property type="component" value="Unassembled WGS sequence"/>
</dbReference>
<dbReference type="OMA" id="THVWRAN"/>
<dbReference type="GO" id="GO:0034727">
    <property type="term" value="P:piecemeal microautophagy of the nucleus"/>
    <property type="evidence" value="ECO:0007669"/>
    <property type="project" value="TreeGrafter"/>
</dbReference>
<dbReference type="eggNOG" id="ENOG502RYHP">
    <property type="taxonomic scope" value="Eukaryota"/>
</dbReference>
<dbReference type="InParanoid" id="D8Q4L2"/>
<dbReference type="GO" id="GO:0034045">
    <property type="term" value="C:phagophore assembly site membrane"/>
    <property type="evidence" value="ECO:0007669"/>
    <property type="project" value="UniProtKB-SubCell"/>
</dbReference>
<evidence type="ECO:0000256" key="6">
    <source>
        <dbReference type="RuleBase" id="RU368080"/>
    </source>
</evidence>
<dbReference type="InterPro" id="IPR007240">
    <property type="entry name" value="Atg17"/>
</dbReference>
<comment type="function">
    <text evidence="6">Autophagy-specific protein that functions in response to autophagy-inducing signals as a scaffold to recruit other ATG proteins to organize preautophagosomal structure (PAS) formation. Modulates the timing and magnitude of the autophagy response, such as the size of the sequestering vesicles. Plays particularly a role in pexophagy and nucleophagy.</text>
</comment>
<evidence type="ECO:0000256" key="3">
    <source>
        <dbReference type="ARBA" id="ARBA00022490"/>
    </source>
</evidence>
<organism evidence="10">
    <name type="scientific">Schizophyllum commune (strain H4-8 / FGSC 9210)</name>
    <name type="common">Split gill fungus</name>
    <dbReference type="NCBI Taxonomy" id="578458"/>
    <lineage>
        <taxon>Eukaryota</taxon>
        <taxon>Fungi</taxon>
        <taxon>Dikarya</taxon>
        <taxon>Basidiomycota</taxon>
        <taxon>Agaricomycotina</taxon>
        <taxon>Agaricomycetes</taxon>
        <taxon>Agaricomycetidae</taxon>
        <taxon>Agaricales</taxon>
        <taxon>Schizophyllaceae</taxon>
        <taxon>Schizophyllum</taxon>
    </lineage>
</organism>
<evidence type="ECO:0000256" key="7">
    <source>
        <dbReference type="SAM" id="MobiDB-lite"/>
    </source>
</evidence>
<dbReference type="KEGG" id="scm:SCHCO_02626489"/>
<reference evidence="9 10" key="1">
    <citation type="journal article" date="2010" name="Nat. Biotechnol.">
        <title>Genome sequence of the model mushroom Schizophyllum commune.</title>
        <authorList>
            <person name="Ohm R.A."/>
            <person name="de Jong J.F."/>
            <person name="Lugones L.G."/>
            <person name="Aerts A."/>
            <person name="Kothe E."/>
            <person name="Stajich J.E."/>
            <person name="de Vries R.P."/>
            <person name="Record E."/>
            <person name="Levasseur A."/>
            <person name="Baker S.E."/>
            <person name="Bartholomew K.A."/>
            <person name="Coutinho P.M."/>
            <person name="Erdmann S."/>
            <person name="Fowler T.J."/>
            <person name="Gathman A.C."/>
            <person name="Lombard V."/>
            <person name="Henrissat B."/>
            <person name="Knabe N."/>
            <person name="Kuees U."/>
            <person name="Lilly W.W."/>
            <person name="Lindquist E."/>
            <person name="Lucas S."/>
            <person name="Magnuson J.K."/>
            <person name="Piumi F."/>
            <person name="Raudaskoski M."/>
            <person name="Salamov A."/>
            <person name="Schmutz J."/>
            <person name="Schwarze F.W.M.R."/>
            <person name="vanKuyk P.A."/>
            <person name="Horton J.S."/>
            <person name="Grigoriev I.V."/>
            <person name="Woesten H.A.B."/>
        </authorList>
    </citation>
    <scope>NUCLEOTIDE SEQUENCE [LARGE SCALE GENOMIC DNA]</scope>
    <source>
        <strain evidence="10">H4-8 / FGSC 9210</strain>
    </source>
</reference>
<dbReference type="GO" id="GO:0000422">
    <property type="term" value="P:autophagy of mitochondrion"/>
    <property type="evidence" value="ECO:0007669"/>
    <property type="project" value="TreeGrafter"/>
</dbReference>
<comment type="similarity">
    <text evidence="1 6">Belongs to the ATG17 family.</text>
</comment>
<dbReference type="GO" id="GO:0030295">
    <property type="term" value="F:protein kinase activator activity"/>
    <property type="evidence" value="ECO:0007669"/>
    <property type="project" value="TreeGrafter"/>
</dbReference>
<dbReference type="GO" id="GO:0060090">
    <property type="term" value="F:molecular adaptor activity"/>
    <property type="evidence" value="ECO:0007669"/>
    <property type="project" value="TreeGrafter"/>
</dbReference>
<dbReference type="HOGENOM" id="CLU_024595_0_0_1"/>
<feature type="region of interest" description="Disordered" evidence="7">
    <location>
        <begin position="119"/>
        <end position="156"/>
    </location>
</feature>
<dbReference type="VEuPathDB" id="FungiDB:SCHCODRAFT_02626489"/>
<gene>
    <name evidence="9" type="ORF">SCHCODRAFT_15769</name>
</gene>